<dbReference type="PROSITE" id="PS51782">
    <property type="entry name" value="LYSM"/>
    <property type="match status" value="2"/>
</dbReference>
<evidence type="ECO:0000259" key="15">
    <source>
        <dbReference type="PROSITE" id="PS51910"/>
    </source>
</evidence>
<keyword evidence="17" id="KW-1185">Reference proteome</keyword>
<protein>
    <recommendedName>
        <fullName evidence="3">chitinase</fullName>
        <ecNumber evidence="3">3.2.1.14</ecNumber>
    </recommendedName>
</protein>
<dbReference type="InterPro" id="IPR018392">
    <property type="entry name" value="LysM"/>
</dbReference>
<dbReference type="Pfam" id="PF01476">
    <property type="entry name" value="LysM"/>
    <property type="match status" value="1"/>
</dbReference>
<dbReference type="PANTHER" id="PTHR47700:SF2">
    <property type="entry name" value="CHITINASE"/>
    <property type="match status" value="1"/>
</dbReference>
<dbReference type="SUPFAM" id="SSF57016">
    <property type="entry name" value="Plant lectins/antimicrobial peptides"/>
    <property type="match status" value="1"/>
</dbReference>
<evidence type="ECO:0000256" key="2">
    <source>
        <dbReference type="ARBA" id="ARBA00008682"/>
    </source>
</evidence>
<dbReference type="OrthoDB" id="73875at2759"/>
<keyword evidence="13" id="KW-0732">Signal</keyword>
<evidence type="ECO:0000256" key="11">
    <source>
        <dbReference type="RuleBase" id="RU000489"/>
    </source>
</evidence>
<feature type="domain" description="LysM" evidence="14">
    <location>
        <begin position="104"/>
        <end position="152"/>
    </location>
</feature>
<evidence type="ECO:0000256" key="6">
    <source>
        <dbReference type="ARBA" id="ARBA00023024"/>
    </source>
</evidence>
<dbReference type="SMART" id="SM00636">
    <property type="entry name" value="Glyco_18"/>
    <property type="match status" value="1"/>
</dbReference>
<dbReference type="PROSITE" id="PS51910">
    <property type="entry name" value="GH18_2"/>
    <property type="match status" value="1"/>
</dbReference>
<feature type="domain" description="LysM" evidence="14">
    <location>
        <begin position="40"/>
        <end position="85"/>
    </location>
</feature>
<dbReference type="SMART" id="SM00257">
    <property type="entry name" value="LysM"/>
    <property type="match status" value="2"/>
</dbReference>
<feature type="domain" description="GH18" evidence="15">
    <location>
        <begin position="247"/>
        <end position="607"/>
    </location>
</feature>
<comment type="caution">
    <text evidence="16">The sequence shown here is derived from an EMBL/GenBank/DDBJ whole genome shotgun (WGS) entry which is preliminary data.</text>
</comment>
<keyword evidence="6" id="KW-0146">Chitin degradation</keyword>
<dbReference type="GO" id="GO:0000272">
    <property type="term" value="P:polysaccharide catabolic process"/>
    <property type="evidence" value="ECO:0007669"/>
    <property type="project" value="UniProtKB-KW"/>
</dbReference>
<dbReference type="Gene3D" id="3.10.350.10">
    <property type="entry name" value="LysM domain"/>
    <property type="match status" value="2"/>
</dbReference>
<evidence type="ECO:0000313" key="17">
    <source>
        <dbReference type="Proteomes" id="UP000256328"/>
    </source>
</evidence>
<sequence>MTFYNLPTCAALSRLCLVALIITVSAQPSQIPIQDQGHCRTIQVHSGDSCGSLAQRCGISGHDFEKYNADPHLCSTLQPLQHVCCSPGGLPDFKPKPNPDGSCATYTAKHGDNCAAVGAAHGLTVTDINTMNHHTWGWEGCANLQAEQTFCLSHGTPPMPAPIKGTVCGPQVPGTKPPKDMSNLADLNPCPLKACCNKWGQCGTTSEFCIKTKSSTGNPGTSAPHTNGCISNCGMGIVNNGNPPPVSRSVGYFEAWNMGRPCLNMDASQIDASQYDVVHFSFAEITLNFEVKITDKEQFEVFKKQHGFKKVVSFGGWSFSTSQDSFPIFRNAVTNANRATFAKNVASFVRANDLDGVDFDWEYPGAIDIPNIPPGDKGDGQRYLAFLKTLKSMLAKNKTLSIAAPASYWYLKGFPIAEISKVVDYIVYMTYDLHGQWDYKNKYAAEGCPHGSCLRSHVNYTETINALSMITKAGVPAAKVVVGIGSYGRSFQMTDPACSGPKCTFTGPKSGAHPGICTETAGYISNAEIEDIIAKDKTAKTHYDQSSDSVILQYGNKNWVAFMDDNTRKSRISSYKAKNFGGTVDWAMDLGRFHPPTHGHQGGHGPDLNINSTCIDLEKFQGTHGLTSNMWGFAHAGTYFSDWIHKKWHPGPQSFFMADFATPWGLRESTRSCEVGSNCETPNCGDMGDAADAPSSGPAYMVIVAFYNTMAVLHDMYAAIGHARDEWNSLPDWFQSHFNTNRDVADYNAVPVKEAILGIGTAVSVLLALTGNPVAGAVGAFAGGLAGGIITAIPNPTEDTVKELGQFQKFMHDTLDTAEQSVSSFFTGFQVNGHSQGKGASQDISLEQAFQGGEWVDWSKIPILNPKELNTNKINAVFAKHVSAAAINWAWSRKWDADKRWLNQLITYHDLTKLNTFLTLETQLRSRYTFANLFDQQHTQRVWLMSYPMTEDEFNSHYAFSGNNDSRLKHYYKGRGYFFMSVFPQSAPLQSAKDPRIQDPPGWGNVEQVGITTYQIIESSADGYAIGGYDYDPKPDIAKMLESTTRDLLTDSVSLPGVFNIPVCALDSRYGWTPSVDKFFHALAGPGALLEDNDNGQHAPLCYCIGVKDRFGKKFEDQISFKGWHGYPWCPIGEFNTPGGAPSSTPTPTTEPPPGRTINAKDEL</sequence>
<keyword evidence="7" id="KW-0843">Virulence</keyword>
<dbReference type="GO" id="GO:0008843">
    <property type="term" value="F:endochitinase activity"/>
    <property type="evidence" value="ECO:0007669"/>
    <property type="project" value="UniProtKB-EC"/>
</dbReference>
<dbReference type="SUPFAM" id="SSF51445">
    <property type="entry name" value="(Trans)glycosidases"/>
    <property type="match status" value="1"/>
</dbReference>
<evidence type="ECO:0000259" key="14">
    <source>
        <dbReference type="PROSITE" id="PS51782"/>
    </source>
</evidence>
<dbReference type="GO" id="GO:0006032">
    <property type="term" value="P:chitin catabolic process"/>
    <property type="evidence" value="ECO:0007669"/>
    <property type="project" value="UniProtKB-KW"/>
</dbReference>
<keyword evidence="4" id="KW-0147">Chitin-binding</keyword>
<organism evidence="16 17">
    <name type="scientific">Coleophoma crateriformis</name>
    <dbReference type="NCBI Taxonomy" id="565419"/>
    <lineage>
        <taxon>Eukaryota</taxon>
        <taxon>Fungi</taxon>
        <taxon>Dikarya</taxon>
        <taxon>Ascomycota</taxon>
        <taxon>Pezizomycotina</taxon>
        <taxon>Leotiomycetes</taxon>
        <taxon>Helotiales</taxon>
        <taxon>Dermateaceae</taxon>
        <taxon>Coleophoma</taxon>
    </lineage>
</organism>
<keyword evidence="5 11" id="KW-0378">Hydrolase</keyword>
<accession>A0A3D8Q7K5</accession>
<dbReference type="SUPFAM" id="SSF54556">
    <property type="entry name" value="Chitinase insertion domain"/>
    <property type="match status" value="1"/>
</dbReference>
<comment type="similarity">
    <text evidence="2">Belongs to the glycosyl hydrolase 18 family. Chitinase class V subfamily.</text>
</comment>
<name>A0A3D8Q7K5_9HELO</name>
<dbReference type="InterPro" id="IPR053214">
    <property type="entry name" value="LysM12-like"/>
</dbReference>
<evidence type="ECO:0000256" key="9">
    <source>
        <dbReference type="ARBA" id="ARBA00023295"/>
    </source>
</evidence>
<dbReference type="CDD" id="cd02878">
    <property type="entry name" value="GH18_zymocin_alpha"/>
    <property type="match status" value="1"/>
</dbReference>
<keyword evidence="10" id="KW-0624">Polysaccharide degradation</keyword>
<feature type="compositionally biased region" description="Low complexity" evidence="12">
    <location>
        <begin position="1137"/>
        <end position="1148"/>
    </location>
</feature>
<dbReference type="AlphaFoldDB" id="A0A3D8Q7K5"/>
<dbReference type="InterPro" id="IPR036861">
    <property type="entry name" value="Endochitinase-like_sf"/>
</dbReference>
<dbReference type="InterPro" id="IPR029070">
    <property type="entry name" value="Chitinase_insertion_sf"/>
</dbReference>
<evidence type="ECO:0000256" key="10">
    <source>
        <dbReference type="ARBA" id="ARBA00023326"/>
    </source>
</evidence>
<feature type="signal peptide" evidence="13">
    <location>
        <begin position="1"/>
        <end position="26"/>
    </location>
</feature>
<dbReference type="Gene3D" id="3.20.20.80">
    <property type="entry name" value="Glycosidases"/>
    <property type="match status" value="1"/>
</dbReference>
<dbReference type="InterPro" id="IPR001223">
    <property type="entry name" value="Glyco_hydro18_cat"/>
</dbReference>
<dbReference type="InterPro" id="IPR001579">
    <property type="entry name" value="Glyco_hydro_18_chit_AS"/>
</dbReference>
<dbReference type="InterPro" id="IPR036779">
    <property type="entry name" value="LysM_dom_sf"/>
</dbReference>
<evidence type="ECO:0000256" key="5">
    <source>
        <dbReference type="ARBA" id="ARBA00022801"/>
    </source>
</evidence>
<dbReference type="EC" id="3.2.1.14" evidence="3"/>
<feature type="chain" id="PRO_5017533222" description="chitinase" evidence="13">
    <location>
        <begin position="27"/>
        <end position="1164"/>
    </location>
</feature>
<reference evidence="16 17" key="1">
    <citation type="journal article" date="2018" name="IMA Fungus">
        <title>IMA Genome-F 9: Draft genome sequence of Annulohypoxylon stygium, Aspergillus mulundensis, Berkeleyomyces basicola (syn. Thielaviopsis basicola), Ceratocystis smalleyi, two Cercospora beticola strains, Coleophoma cylindrospora, Fusarium fracticaudum, Phialophora cf. hyalina, and Morchella septimelata.</title>
        <authorList>
            <person name="Wingfield B.D."/>
            <person name="Bills G.F."/>
            <person name="Dong Y."/>
            <person name="Huang W."/>
            <person name="Nel W.J."/>
            <person name="Swalarsk-Parry B.S."/>
            <person name="Vaghefi N."/>
            <person name="Wilken P.M."/>
            <person name="An Z."/>
            <person name="de Beer Z.W."/>
            <person name="De Vos L."/>
            <person name="Chen L."/>
            <person name="Duong T.A."/>
            <person name="Gao Y."/>
            <person name="Hammerbacher A."/>
            <person name="Kikkert J.R."/>
            <person name="Li Y."/>
            <person name="Li H."/>
            <person name="Li K."/>
            <person name="Li Q."/>
            <person name="Liu X."/>
            <person name="Ma X."/>
            <person name="Naidoo K."/>
            <person name="Pethybridge S.J."/>
            <person name="Sun J."/>
            <person name="Steenkamp E.T."/>
            <person name="van der Nest M.A."/>
            <person name="van Wyk S."/>
            <person name="Wingfield M.J."/>
            <person name="Xiong C."/>
            <person name="Yue Q."/>
            <person name="Zhang X."/>
        </authorList>
    </citation>
    <scope>NUCLEOTIDE SEQUENCE [LARGE SCALE GENOMIC DNA]</scope>
    <source>
        <strain evidence="16 17">BP5796</strain>
    </source>
</reference>
<evidence type="ECO:0000256" key="7">
    <source>
        <dbReference type="ARBA" id="ARBA00023026"/>
    </source>
</evidence>
<dbReference type="PANTHER" id="PTHR47700">
    <property type="entry name" value="V CHITINASE, PUTATIVE (AFU_ORTHOLOGUE AFUA_6G13720)-RELATED"/>
    <property type="match status" value="1"/>
</dbReference>
<dbReference type="Pfam" id="PF00704">
    <property type="entry name" value="Glyco_hydro_18"/>
    <property type="match status" value="1"/>
</dbReference>
<evidence type="ECO:0000256" key="8">
    <source>
        <dbReference type="ARBA" id="ARBA00023277"/>
    </source>
</evidence>
<dbReference type="Gene3D" id="3.30.60.10">
    <property type="entry name" value="Endochitinase-like"/>
    <property type="match status" value="1"/>
</dbReference>
<dbReference type="EMBL" id="PDLN01000022">
    <property type="protein sequence ID" value="RDW57802.1"/>
    <property type="molecule type" value="Genomic_DNA"/>
</dbReference>
<dbReference type="Proteomes" id="UP000256328">
    <property type="component" value="Unassembled WGS sequence"/>
</dbReference>
<dbReference type="PROSITE" id="PS01095">
    <property type="entry name" value="GH18_1"/>
    <property type="match status" value="1"/>
</dbReference>
<dbReference type="Gene3D" id="3.10.50.10">
    <property type="match status" value="1"/>
</dbReference>
<keyword evidence="8" id="KW-0119">Carbohydrate metabolism</keyword>
<comment type="catalytic activity">
    <reaction evidence="1">
        <text>Random endo-hydrolysis of N-acetyl-beta-D-glucosaminide (1-&gt;4)-beta-linkages in chitin and chitodextrins.</text>
        <dbReference type="EC" id="3.2.1.14"/>
    </reaction>
</comment>
<dbReference type="CDD" id="cd00035">
    <property type="entry name" value="ChtBD1"/>
    <property type="match status" value="1"/>
</dbReference>
<evidence type="ECO:0000256" key="3">
    <source>
        <dbReference type="ARBA" id="ARBA00012729"/>
    </source>
</evidence>
<evidence type="ECO:0000256" key="12">
    <source>
        <dbReference type="SAM" id="MobiDB-lite"/>
    </source>
</evidence>
<proteinExistence type="inferred from homology"/>
<dbReference type="InterPro" id="IPR011583">
    <property type="entry name" value="Chitinase_II/V-like_cat"/>
</dbReference>
<dbReference type="InterPro" id="IPR017853">
    <property type="entry name" value="GH"/>
</dbReference>
<evidence type="ECO:0000313" key="16">
    <source>
        <dbReference type="EMBL" id="RDW57802.1"/>
    </source>
</evidence>
<feature type="region of interest" description="Disordered" evidence="12">
    <location>
        <begin position="1137"/>
        <end position="1164"/>
    </location>
</feature>
<evidence type="ECO:0000256" key="13">
    <source>
        <dbReference type="SAM" id="SignalP"/>
    </source>
</evidence>
<evidence type="ECO:0000256" key="1">
    <source>
        <dbReference type="ARBA" id="ARBA00000822"/>
    </source>
</evidence>
<evidence type="ECO:0000256" key="4">
    <source>
        <dbReference type="ARBA" id="ARBA00022669"/>
    </source>
</evidence>
<keyword evidence="9 11" id="KW-0326">Glycosidase</keyword>
<gene>
    <name evidence="16" type="ORF">BP5796_12603</name>
</gene>
<dbReference type="GO" id="GO:0008061">
    <property type="term" value="F:chitin binding"/>
    <property type="evidence" value="ECO:0007669"/>
    <property type="project" value="UniProtKB-KW"/>
</dbReference>